<accession>A0A1F5E8J7</accession>
<dbReference type="EMBL" id="MEZK01000005">
    <property type="protein sequence ID" value="OGD63737.1"/>
    <property type="molecule type" value="Genomic_DNA"/>
</dbReference>
<sequence length="401" mass="45526">MINGRYLLSIFWPTLVGIGVGIIVVALQLKGVNFQKTTFLSPLGEILGVTAETDSNKEVIGFLPYWLMKDAKSPFSQLDTIVYFSISLDDRGQVKTKENTQEAEMGWYTLHKESTQNLLGQLRQHRKKTILAVTAFDNEKIDNLISDSKVKQQAIEAIAEEVKESKFDGVNVDFEYSLKDHFRDDSGLLLAQFIADLKKRLKKDNFKALVSVDIYVNGIINDKPYDLKALNQTADQIIIMAYDFHIPSSDAGPIAPLRTGDDSRSIIEGIQAAIKKEAAMEKLVLGIPLYGYEWQTYSSDFKAQTVEDSGVLATYKRINELIKDKGIETMWDEGSLSPWFSYKVGRQIRQVYYDNEESISLKLQLVDQLKMKGIAFWALGYEGNELQIWDMVGNWQKRSKE</sequence>
<evidence type="ECO:0000259" key="2">
    <source>
        <dbReference type="PROSITE" id="PS51910"/>
    </source>
</evidence>
<gene>
    <name evidence="3" type="ORF">A2160_03610</name>
</gene>
<keyword evidence="1" id="KW-0472">Membrane</keyword>
<dbReference type="InterPro" id="IPR011583">
    <property type="entry name" value="Chitinase_II/V-like_cat"/>
</dbReference>
<name>A0A1F5E8J7_9BACT</name>
<dbReference type="SMART" id="SM00636">
    <property type="entry name" value="Glyco_18"/>
    <property type="match status" value="1"/>
</dbReference>
<reference evidence="3 4" key="1">
    <citation type="journal article" date="2016" name="Nat. Commun.">
        <title>Thousands of microbial genomes shed light on interconnected biogeochemical processes in an aquifer system.</title>
        <authorList>
            <person name="Anantharaman K."/>
            <person name="Brown C.T."/>
            <person name="Hug L.A."/>
            <person name="Sharon I."/>
            <person name="Castelle C.J."/>
            <person name="Probst A.J."/>
            <person name="Thomas B.C."/>
            <person name="Singh A."/>
            <person name="Wilkins M.J."/>
            <person name="Karaoz U."/>
            <person name="Brodie E.L."/>
            <person name="Williams K.H."/>
            <person name="Hubbard S.S."/>
            <person name="Banfield J.F."/>
        </authorList>
    </citation>
    <scope>NUCLEOTIDE SEQUENCE [LARGE SCALE GENOMIC DNA]</scope>
</reference>
<dbReference type="Pfam" id="PF00704">
    <property type="entry name" value="Glyco_hydro_18"/>
    <property type="match status" value="1"/>
</dbReference>
<dbReference type="GO" id="GO:0005975">
    <property type="term" value="P:carbohydrate metabolic process"/>
    <property type="evidence" value="ECO:0007669"/>
    <property type="project" value="InterPro"/>
</dbReference>
<dbReference type="AlphaFoldDB" id="A0A1F5E8J7"/>
<keyword evidence="1" id="KW-0812">Transmembrane</keyword>
<dbReference type="STRING" id="1797457.A2160_03610"/>
<dbReference type="GO" id="GO:0008061">
    <property type="term" value="F:chitin binding"/>
    <property type="evidence" value="ECO:0007669"/>
    <property type="project" value="InterPro"/>
</dbReference>
<evidence type="ECO:0000313" key="4">
    <source>
        <dbReference type="Proteomes" id="UP000177006"/>
    </source>
</evidence>
<dbReference type="PANTHER" id="PTHR46066">
    <property type="entry name" value="CHITINASE DOMAIN-CONTAINING PROTEIN 1 FAMILY MEMBER"/>
    <property type="match status" value="1"/>
</dbReference>
<dbReference type="InterPro" id="IPR029070">
    <property type="entry name" value="Chitinase_insertion_sf"/>
</dbReference>
<comment type="caution">
    <text evidence="3">The sequence shown here is derived from an EMBL/GenBank/DDBJ whole genome shotgun (WGS) entry which is preliminary data.</text>
</comment>
<evidence type="ECO:0000256" key="1">
    <source>
        <dbReference type="SAM" id="Phobius"/>
    </source>
</evidence>
<dbReference type="InterPro" id="IPR001223">
    <property type="entry name" value="Glyco_hydro18_cat"/>
</dbReference>
<dbReference type="Gene3D" id="3.20.20.80">
    <property type="entry name" value="Glycosidases"/>
    <property type="match status" value="1"/>
</dbReference>
<dbReference type="PROSITE" id="PS51910">
    <property type="entry name" value="GH18_2"/>
    <property type="match status" value="1"/>
</dbReference>
<dbReference type="SUPFAM" id="SSF51445">
    <property type="entry name" value="(Trans)glycosidases"/>
    <property type="match status" value="1"/>
</dbReference>
<dbReference type="Proteomes" id="UP000177006">
    <property type="component" value="Unassembled WGS sequence"/>
</dbReference>
<protein>
    <recommendedName>
        <fullName evidence="2">GH18 domain-containing protein</fullName>
    </recommendedName>
</protein>
<keyword evidence="1" id="KW-1133">Transmembrane helix</keyword>
<dbReference type="PANTHER" id="PTHR46066:SF2">
    <property type="entry name" value="CHITINASE DOMAIN-CONTAINING PROTEIN 1"/>
    <property type="match status" value="1"/>
</dbReference>
<proteinExistence type="predicted"/>
<dbReference type="Gene3D" id="3.10.50.10">
    <property type="match status" value="1"/>
</dbReference>
<organism evidence="3 4">
    <name type="scientific">Candidatus Beckwithbacteria bacterium RBG_13_42_9</name>
    <dbReference type="NCBI Taxonomy" id="1797457"/>
    <lineage>
        <taxon>Bacteria</taxon>
        <taxon>Candidatus Beckwithiibacteriota</taxon>
    </lineage>
</organism>
<feature type="domain" description="GH18" evidence="2">
    <location>
        <begin position="57"/>
        <end position="399"/>
    </location>
</feature>
<feature type="transmembrane region" description="Helical" evidence="1">
    <location>
        <begin position="6"/>
        <end position="27"/>
    </location>
</feature>
<dbReference type="InterPro" id="IPR017853">
    <property type="entry name" value="GH"/>
</dbReference>
<evidence type="ECO:0000313" key="3">
    <source>
        <dbReference type="EMBL" id="OGD63737.1"/>
    </source>
</evidence>